<gene>
    <name evidence="1" type="ORF">CGW93_04565</name>
</gene>
<reference evidence="2" key="1">
    <citation type="submission" date="2017-07" db="EMBL/GenBank/DDBJ databases">
        <title>Novel pathways for hydrocarbon cycling and metabolic interdependencies in hydrothermal sediment communities.</title>
        <authorList>
            <person name="Dombrowski N."/>
            <person name="Seitz K."/>
            <person name="Teske A."/>
            <person name="Baker B."/>
        </authorList>
    </citation>
    <scope>NUCLEOTIDE SEQUENCE [LARGE SCALE GENOMIC DNA]</scope>
</reference>
<dbReference type="EMBL" id="NMUJ01000067">
    <property type="protein sequence ID" value="OYV02632.1"/>
    <property type="molecule type" value="Genomic_DNA"/>
</dbReference>
<dbReference type="Proteomes" id="UP000216312">
    <property type="component" value="Unassembled WGS sequence"/>
</dbReference>
<evidence type="ECO:0000313" key="2">
    <source>
        <dbReference type="Proteomes" id="UP000216312"/>
    </source>
</evidence>
<comment type="caution">
    <text evidence="1">The sequence shown here is derived from an EMBL/GenBank/DDBJ whole genome shotgun (WGS) entry which is preliminary data.</text>
</comment>
<organism evidence="1 2">
    <name type="scientific">candidate division WOR-3 bacterium 4484_18</name>
    <dbReference type="NCBI Taxonomy" id="2020626"/>
    <lineage>
        <taxon>Bacteria</taxon>
        <taxon>Bacteria division WOR-3</taxon>
    </lineage>
</organism>
<evidence type="ECO:0000313" key="1">
    <source>
        <dbReference type="EMBL" id="OYV02632.1"/>
    </source>
</evidence>
<proteinExistence type="predicted"/>
<name>A0A257LT69_UNCW3</name>
<dbReference type="AlphaFoldDB" id="A0A257LT69"/>
<sequence>MEFIRYPVVGDHNYINIVTKRYKYALPYSRIQLGREPTTQQILFSRAIGEFDLTVVTDFVYPERHHLNIGYNFKGYELRLFYQSVPFVKIAGKHLSAIISKDYNRIAMWVELPRIKSWLGYTSSQHFWTLHRVEFTSVLYMFGRIDYYNGWHFAIGMGYLPTFPLLIFVNHSDMGTTVGLRYKYNEICFNYPGNWEASRISIYYQQQEKYILGISYYEGKFKSMLGYRLHLPKGFTLPVYYLYPKNVLVVELLKSDIHLYACIGDRPTMGFYWQFWD</sequence>
<protein>
    <submittedName>
        <fullName evidence="1">Uncharacterized protein</fullName>
    </submittedName>
</protein>
<accession>A0A257LT69</accession>